<dbReference type="InterPro" id="IPR051473">
    <property type="entry name" value="P2Ox-like"/>
</dbReference>
<evidence type="ECO:0000256" key="5">
    <source>
        <dbReference type="ARBA" id="ARBA00023002"/>
    </source>
</evidence>
<dbReference type="GO" id="GO:0016614">
    <property type="term" value="F:oxidoreductase activity, acting on CH-OH group of donors"/>
    <property type="evidence" value="ECO:0007669"/>
    <property type="project" value="InterPro"/>
</dbReference>
<keyword evidence="3" id="KW-0285">Flavoprotein</keyword>
<dbReference type="EMBL" id="RJKX01000018">
    <property type="protein sequence ID" value="ROP81327.1"/>
    <property type="molecule type" value="Genomic_DNA"/>
</dbReference>
<dbReference type="Gene3D" id="3.50.50.60">
    <property type="entry name" value="FAD/NAD(P)-binding domain"/>
    <property type="match status" value="2"/>
</dbReference>
<dbReference type="PANTHER" id="PTHR42784:SF1">
    <property type="entry name" value="PYRANOSE 2-OXIDASE"/>
    <property type="match status" value="1"/>
</dbReference>
<feature type="region of interest" description="Disordered" evidence="6">
    <location>
        <begin position="438"/>
        <end position="475"/>
    </location>
</feature>
<protein>
    <submittedName>
        <fullName evidence="9">Choline dehydrogenase-like flavoprotein</fullName>
    </submittedName>
</protein>
<dbReference type="InterPro" id="IPR007867">
    <property type="entry name" value="GMC_OxRtase_C"/>
</dbReference>
<reference evidence="9 10" key="1">
    <citation type="submission" date="2018-11" db="EMBL/GenBank/DDBJ databases">
        <title>Genomic Encyclopedia of Type Strains, Phase IV (KMG-IV): sequencing the most valuable type-strain genomes for metagenomic binning, comparative biology and taxonomic classification.</title>
        <authorList>
            <person name="Goeker M."/>
        </authorList>
    </citation>
    <scope>NUCLEOTIDE SEQUENCE [LARGE SCALE GENOMIC DNA]</scope>
    <source>
        <strain evidence="9 10">DSM 5900</strain>
    </source>
</reference>
<dbReference type="AlphaFoldDB" id="A0A3N1KPW4"/>
<feature type="domain" description="Glucose-methanol-choline oxidoreductase C-terminal" evidence="8">
    <location>
        <begin position="374"/>
        <end position="514"/>
    </location>
</feature>
<sequence length="526" mass="57717">MLRNFALLDAKNASIESDLCVIGAGAAGIAIARAFVGTRTRVAVIESGGLGVDRVAQSLNVGANLGLPYYDLAQARERRFGGTTMRWSGRCAPLDPIDFATRPWVPHSGWPIGPEVLDPYYRRAQDVLDVGEYRYDASLWQDIGLEPDGFDPATFAVRFWRIRARRFGHAFRQDLADAANVTVYLNGTVVSLAPDHDANSIRHVVVQSICGREVIVTARHFVLATGGIENARLLLASDEVERAGIGNGRDLVGRFFMEHPKCRVARIETPDPHGLLERWRKQFPRGMPKLWPALVPTAAVQERHGILNSSLAFYYRSAVGMSAAALRARPPGPAAIARSMAEIPANLVRRYVRRRSVVFAPQALHLLARGEQAPDRNSRVVLSNDRDALGQRRADLDWRLGEIDKRSARVLTELAATEFARLRLGRIMPAAWLSDGSPDGWPLPRPGDATQDHHDHLQGGNHHIGTTRMATDPSRGVTDADARVFGKANLFVAGSSVFPTSGWANPTLTIVALALRLADHLKARLP</sequence>
<name>A0A3N1KPW4_9PROT</name>
<dbReference type="PANTHER" id="PTHR42784">
    <property type="entry name" value="PYRANOSE 2-OXIDASE"/>
    <property type="match status" value="1"/>
</dbReference>
<keyword evidence="5" id="KW-0560">Oxidoreductase</keyword>
<dbReference type="RefSeq" id="WP_170216719.1">
    <property type="nucleotide sequence ID" value="NZ_RJKX01000018.1"/>
</dbReference>
<dbReference type="InterPro" id="IPR036188">
    <property type="entry name" value="FAD/NAD-bd_sf"/>
</dbReference>
<organism evidence="9 10">
    <name type="scientific">Stella humosa</name>
    <dbReference type="NCBI Taxonomy" id="94"/>
    <lineage>
        <taxon>Bacteria</taxon>
        <taxon>Pseudomonadati</taxon>
        <taxon>Pseudomonadota</taxon>
        <taxon>Alphaproteobacteria</taxon>
        <taxon>Rhodospirillales</taxon>
        <taxon>Stellaceae</taxon>
        <taxon>Stella</taxon>
    </lineage>
</organism>
<evidence type="ECO:0000259" key="8">
    <source>
        <dbReference type="Pfam" id="PF05199"/>
    </source>
</evidence>
<keyword evidence="4" id="KW-0274">FAD</keyword>
<comment type="caution">
    <text evidence="9">The sequence shown here is derived from an EMBL/GenBank/DDBJ whole genome shotgun (WGS) entry which is preliminary data.</text>
</comment>
<evidence type="ECO:0000256" key="1">
    <source>
        <dbReference type="ARBA" id="ARBA00001974"/>
    </source>
</evidence>
<comment type="cofactor">
    <cofactor evidence="1">
        <name>FAD</name>
        <dbReference type="ChEBI" id="CHEBI:57692"/>
    </cofactor>
</comment>
<dbReference type="InterPro" id="IPR006076">
    <property type="entry name" value="FAD-dep_OxRdtase"/>
</dbReference>
<evidence type="ECO:0000256" key="4">
    <source>
        <dbReference type="ARBA" id="ARBA00022827"/>
    </source>
</evidence>
<dbReference type="Pfam" id="PF01266">
    <property type="entry name" value="DAO"/>
    <property type="match status" value="1"/>
</dbReference>
<gene>
    <name evidence="9" type="ORF">EDC65_5184</name>
</gene>
<evidence type="ECO:0000313" key="10">
    <source>
        <dbReference type="Proteomes" id="UP000278222"/>
    </source>
</evidence>
<comment type="similarity">
    <text evidence="2">Belongs to the GMC oxidoreductase family.</text>
</comment>
<evidence type="ECO:0000259" key="7">
    <source>
        <dbReference type="Pfam" id="PF01266"/>
    </source>
</evidence>
<evidence type="ECO:0000256" key="3">
    <source>
        <dbReference type="ARBA" id="ARBA00022630"/>
    </source>
</evidence>
<feature type="domain" description="FAD dependent oxidoreductase" evidence="7">
    <location>
        <begin position="18"/>
        <end position="227"/>
    </location>
</feature>
<evidence type="ECO:0000256" key="6">
    <source>
        <dbReference type="SAM" id="MobiDB-lite"/>
    </source>
</evidence>
<proteinExistence type="inferred from homology"/>
<dbReference type="Proteomes" id="UP000278222">
    <property type="component" value="Unassembled WGS sequence"/>
</dbReference>
<dbReference type="Pfam" id="PF05199">
    <property type="entry name" value="GMC_oxred_C"/>
    <property type="match status" value="1"/>
</dbReference>
<evidence type="ECO:0000313" key="9">
    <source>
        <dbReference type="EMBL" id="ROP81327.1"/>
    </source>
</evidence>
<evidence type="ECO:0000256" key="2">
    <source>
        <dbReference type="ARBA" id="ARBA00010790"/>
    </source>
</evidence>
<keyword evidence="10" id="KW-1185">Reference proteome</keyword>
<accession>A0A3N1KPW4</accession>
<dbReference type="SUPFAM" id="SSF51905">
    <property type="entry name" value="FAD/NAD(P)-binding domain"/>
    <property type="match status" value="1"/>
</dbReference>